<evidence type="ECO:0000313" key="1">
    <source>
        <dbReference type="EMBL" id="MCQ8895644.1"/>
    </source>
</evidence>
<dbReference type="PANTHER" id="PTHR34801:SF6">
    <property type="entry name" value="SLL1620 PROTEIN"/>
    <property type="match status" value="1"/>
</dbReference>
<organism evidence="1 2">
    <name type="scientific">Limnobacter humi</name>
    <dbReference type="NCBI Taxonomy" id="1778671"/>
    <lineage>
        <taxon>Bacteria</taxon>
        <taxon>Pseudomonadati</taxon>
        <taxon>Pseudomonadota</taxon>
        <taxon>Betaproteobacteria</taxon>
        <taxon>Burkholderiales</taxon>
        <taxon>Burkholderiaceae</taxon>
        <taxon>Limnobacter</taxon>
    </lineage>
</organism>
<dbReference type="Pfam" id="PF07386">
    <property type="entry name" value="DUF1499"/>
    <property type="match status" value="1"/>
</dbReference>
<protein>
    <submittedName>
        <fullName evidence="1">DUF1499 domain-containing protein</fullName>
    </submittedName>
</protein>
<name>A0ABT1WGT8_9BURK</name>
<dbReference type="PIRSF" id="PIRSF026426">
    <property type="entry name" value="DUF1499"/>
    <property type="match status" value="1"/>
</dbReference>
<gene>
    <name evidence="1" type="ORF">NQT62_04200</name>
</gene>
<dbReference type="Proteomes" id="UP001204142">
    <property type="component" value="Unassembled WGS sequence"/>
</dbReference>
<accession>A0ABT1WGT8</accession>
<dbReference type="PANTHER" id="PTHR34801">
    <property type="entry name" value="EXPRESSED PROTEIN"/>
    <property type="match status" value="1"/>
</dbReference>
<sequence>MIAVAVVLAMFGFGVYSQSGSPPGLVNGQLKPCPSAPHCVVSEQGADSAHAVVPIQIHDKMGEEPLLFVQEVLADMGADVVATEDNYLAVTFTSAVFGFVDDVEIRLDTANKVLQIRSSSRVGYADFGTNRNRVEAIRTALSKAS</sequence>
<evidence type="ECO:0000313" key="2">
    <source>
        <dbReference type="Proteomes" id="UP001204142"/>
    </source>
</evidence>
<dbReference type="InterPro" id="IPR010865">
    <property type="entry name" value="DUF1499"/>
</dbReference>
<dbReference type="RefSeq" id="WP_256763337.1">
    <property type="nucleotide sequence ID" value="NZ_JANIGO010000001.1"/>
</dbReference>
<comment type="caution">
    <text evidence="1">The sequence shown here is derived from an EMBL/GenBank/DDBJ whole genome shotgun (WGS) entry which is preliminary data.</text>
</comment>
<dbReference type="EMBL" id="JANIGO010000001">
    <property type="protein sequence ID" value="MCQ8895644.1"/>
    <property type="molecule type" value="Genomic_DNA"/>
</dbReference>
<reference evidence="1 2" key="1">
    <citation type="submission" date="2022-07" db="EMBL/GenBank/DDBJ databases">
        <authorList>
            <person name="Xamxidin M."/>
            <person name="Wu M."/>
        </authorList>
    </citation>
    <scope>NUCLEOTIDE SEQUENCE [LARGE SCALE GENOMIC DNA]</scope>
    <source>
        <strain evidence="1 2">NBRC 111650</strain>
    </source>
</reference>
<keyword evidence="2" id="KW-1185">Reference proteome</keyword>
<proteinExistence type="predicted"/>